<dbReference type="EMBL" id="JARWAK010000001">
    <property type="protein sequence ID" value="MDR5865384.1"/>
    <property type="molecule type" value="Genomic_DNA"/>
</dbReference>
<evidence type="ECO:0000256" key="2">
    <source>
        <dbReference type="ARBA" id="ARBA00023125"/>
    </source>
</evidence>
<name>A0ABU1FYV9_9GAMM</name>
<dbReference type="PANTHER" id="PTHR30154">
    <property type="entry name" value="LEUCINE-RESPONSIVE REGULATORY PROTEIN"/>
    <property type="match status" value="1"/>
</dbReference>
<evidence type="ECO:0000256" key="1">
    <source>
        <dbReference type="ARBA" id="ARBA00023015"/>
    </source>
</evidence>
<evidence type="ECO:0000259" key="4">
    <source>
        <dbReference type="PROSITE" id="PS50956"/>
    </source>
</evidence>
<dbReference type="InterPro" id="IPR036388">
    <property type="entry name" value="WH-like_DNA-bd_sf"/>
</dbReference>
<dbReference type="Proteomes" id="UP001264519">
    <property type="component" value="Unassembled WGS sequence"/>
</dbReference>
<dbReference type="Pfam" id="PF01037">
    <property type="entry name" value="AsnC_trans_reg"/>
    <property type="match status" value="1"/>
</dbReference>
<dbReference type="InterPro" id="IPR000485">
    <property type="entry name" value="AsnC-type_HTH_dom"/>
</dbReference>
<gene>
    <name evidence="5" type="ORF">QC818_01100</name>
</gene>
<keyword evidence="3" id="KW-0804">Transcription</keyword>
<feature type="domain" description="HTH asnC-type" evidence="4">
    <location>
        <begin position="4"/>
        <end position="65"/>
    </location>
</feature>
<comment type="caution">
    <text evidence="5">The sequence shown here is derived from an EMBL/GenBank/DDBJ whole genome shotgun (WGS) entry which is preliminary data.</text>
</comment>
<dbReference type="InterPro" id="IPR036390">
    <property type="entry name" value="WH_DNA-bd_sf"/>
</dbReference>
<evidence type="ECO:0000313" key="5">
    <source>
        <dbReference type="EMBL" id="MDR5865384.1"/>
    </source>
</evidence>
<dbReference type="SUPFAM" id="SSF46785">
    <property type="entry name" value="Winged helix' DNA-binding domain"/>
    <property type="match status" value="1"/>
</dbReference>
<dbReference type="SMART" id="SM00344">
    <property type="entry name" value="HTH_ASNC"/>
    <property type="match status" value="1"/>
</dbReference>
<keyword evidence="2" id="KW-0238">DNA-binding</keyword>
<dbReference type="InterPro" id="IPR011008">
    <property type="entry name" value="Dimeric_a/b-barrel"/>
</dbReference>
<dbReference type="InterPro" id="IPR019888">
    <property type="entry name" value="Tscrpt_reg_AsnC-like"/>
</dbReference>
<keyword evidence="1" id="KW-0805">Transcription regulation</keyword>
<accession>A0ABU1FYV9</accession>
<dbReference type="PRINTS" id="PR00033">
    <property type="entry name" value="HTHASNC"/>
</dbReference>
<dbReference type="Gene3D" id="3.30.70.920">
    <property type="match status" value="1"/>
</dbReference>
<dbReference type="Gene3D" id="1.10.10.10">
    <property type="entry name" value="Winged helix-like DNA-binding domain superfamily/Winged helix DNA-binding domain"/>
    <property type="match status" value="1"/>
</dbReference>
<sequence>MLSLDRFDLKILHALQQDARLTLGTLSETVALSASQCSRRIARLEREGVIQGYSLRLAPASLGLSVTAFIFVSVDKHRMNTPQQAVAALLARDEVIECHAITGNHDFILKVVIEDLGALSRFLSEAVSSLDGLRDVATQVAMDTLKTNGPLKVANDSSKA</sequence>
<evidence type="ECO:0000256" key="3">
    <source>
        <dbReference type="ARBA" id="ARBA00023163"/>
    </source>
</evidence>
<dbReference type="RefSeq" id="WP_309650981.1">
    <property type="nucleotide sequence ID" value="NZ_JARWAK010000001.1"/>
</dbReference>
<organism evidence="5 6">
    <name type="scientific">Halomonas koreensis</name>
    <dbReference type="NCBI Taxonomy" id="245385"/>
    <lineage>
        <taxon>Bacteria</taxon>
        <taxon>Pseudomonadati</taxon>
        <taxon>Pseudomonadota</taxon>
        <taxon>Gammaproteobacteria</taxon>
        <taxon>Oceanospirillales</taxon>
        <taxon>Halomonadaceae</taxon>
        <taxon>Halomonas</taxon>
    </lineage>
</organism>
<keyword evidence="6" id="KW-1185">Reference proteome</keyword>
<protein>
    <submittedName>
        <fullName evidence="5">Lrp/AsnC family transcriptional regulator</fullName>
    </submittedName>
</protein>
<dbReference type="Pfam" id="PF13412">
    <property type="entry name" value="HTH_24"/>
    <property type="match status" value="1"/>
</dbReference>
<proteinExistence type="predicted"/>
<reference evidence="5 6" key="1">
    <citation type="submission" date="2023-04" db="EMBL/GenBank/DDBJ databases">
        <title>A long-awaited taxogenomic arrangement of the family Halomonadaceae.</title>
        <authorList>
            <person name="De La Haba R."/>
            <person name="Chuvochina M."/>
            <person name="Wittouck S."/>
            <person name="Arahal D.R."/>
            <person name="Sanchez-Porro C."/>
            <person name="Hugenholtz P."/>
            <person name="Ventosa A."/>
        </authorList>
    </citation>
    <scope>NUCLEOTIDE SEQUENCE [LARGE SCALE GENOMIC DNA]</scope>
    <source>
        <strain evidence="5 6">DSM 23530</strain>
    </source>
</reference>
<dbReference type="PROSITE" id="PS50956">
    <property type="entry name" value="HTH_ASNC_2"/>
    <property type="match status" value="1"/>
</dbReference>
<dbReference type="PANTHER" id="PTHR30154:SF34">
    <property type="entry name" value="TRANSCRIPTIONAL REGULATOR AZLB"/>
    <property type="match status" value="1"/>
</dbReference>
<evidence type="ECO:0000313" key="6">
    <source>
        <dbReference type="Proteomes" id="UP001264519"/>
    </source>
</evidence>
<dbReference type="SUPFAM" id="SSF54909">
    <property type="entry name" value="Dimeric alpha+beta barrel"/>
    <property type="match status" value="1"/>
</dbReference>
<dbReference type="InterPro" id="IPR019887">
    <property type="entry name" value="Tscrpt_reg_AsnC/Lrp_C"/>
</dbReference>